<protein>
    <submittedName>
        <fullName evidence="4">Regulatory particle non-ATPase</fullName>
    </submittedName>
</protein>
<evidence type="ECO:0000313" key="5">
    <source>
        <dbReference type="Proteomes" id="UP001150569"/>
    </source>
</evidence>
<dbReference type="EMBL" id="JANBPT010000735">
    <property type="protein sequence ID" value="KAJ1913661.1"/>
    <property type="molecule type" value="Genomic_DNA"/>
</dbReference>
<dbReference type="Pfam" id="PF10075">
    <property type="entry name" value="CSN8_PSD8_EIF3K"/>
    <property type="match status" value="1"/>
</dbReference>
<dbReference type="GO" id="GO:0005634">
    <property type="term" value="C:nucleus"/>
    <property type="evidence" value="ECO:0007669"/>
    <property type="project" value="TreeGrafter"/>
</dbReference>
<evidence type="ECO:0000259" key="3">
    <source>
        <dbReference type="PROSITE" id="PS50250"/>
    </source>
</evidence>
<dbReference type="OrthoDB" id="8775810at2759"/>
<organism evidence="4 5">
    <name type="scientific">Tieghemiomyces parasiticus</name>
    <dbReference type="NCBI Taxonomy" id="78921"/>
    <lineage>
        <taxon>Eukaryota</taxon>
        <taxon>Fungi</taxon>
        <taxon>Fungi incertae sedis</taxon>
        <taxon>Zoopagomycota</taxon>
        <taxon>Kickxellomycotina</taxon>
        <taxon>Dimargaritomycetes</taxon>
        <taxon>Dimargaritales</taxon>
        <taxon>Dimargaritaceae</taxon>
        <taxon>Tieghemiomyces</taxon>
    </lineage>
</organism>
<dbReference type="InterPro" id="IPR033464">
    <property type="entry name" value="CSN8_PSD8_EIF3K"/>
</dbReference>
<dbReference type="Gene3D" id="1.25.40.990">
    <property type="match status" value="1"/>
</dbReference>
<dbReference type="InterPro" id="IPR006746">
    <property type="entry name" value="26S_Psome_Rpn12"/>
</dbReference>
<evidence type="ECO:0000256" key="1">
    <source>
        <dbReference type="ARBA" id="ARBA00009627"/>
    </source>
</evidence>
<keyword evidence="2" id="KW-0647">Proteasome</keyword>
<keyword evidence="5" id="KW-1185">Reference proteome</keyword>
<dbReference type="InterPro" id="IPR000717">
    <property type="entry name" value="PCI_dom"/>
</dbReference>
<dbReference type="GO" id="GO:0043161">
    <property type="term" value="P:proteasome-mediated ubiquitin-dependent protein catabolic process"/>
    <property type="evidence" value="ECO:0007669"/>
    <property type="project" value="TreeGrafter"/>
</dbReference>
<dbReference type="PANTHER" id="PTHR12387:SF0">
    <property type="entry name" value="26S PROTEASOME NON-ATPASE REGULATORY SUBUNIT 8"/>
    <property type="match status" value="1"/>
</dbReference>
<accession>A0A9W7ZXE9</accession>
<dbReference type="GO" id="GO:0008541">
    <property type="term" value="C:proteasome regulatory particle, lid subcomplex"/>
    <property type="evidence" value="ECO:0007669"/>
    <property type="project" value="TreeGrafter"/>
</dbReference>
<comment type="similarity">
    <text evidence="1">Belongs to the proteasome subunit S14 family.</text>
</comment>
<reference evidence="4" key="1">
    <citation type="submission" date="2022-07" db="EMBL/GenBank/DDBJ databases">
        <title>Phylogenomic reconstructions and comparative analyses of Kickxellomycotina fungi.</title>
        <authorList>
            <person name="Reynolds N.K."/>
            <person name="Stajich J.E."/>
            <person name="Barry K."/>
            <person name="Grigoriev I.V."/>
            <person name="Crous P."/>
            <person name="Smith M.E."/>
        </authorList>
    </citation>
    <scope>NUCLEOTIDE SEQUENCE</scope>
    <source>
        <strain evidence="4">RSA 861</strain>
    </source>
</reference>
<dbReference type="GO" id="GO:0005829">
    <property type="term" value="C:cytosol"/>
    <property type="evidence" value="ECO:0007669"/>
    <property type="project" value="TreeGrafter"/>
</dbReference>
<name>A0A9W7ZXE9_9FUNG</name>
<feature type="domain" description="PCI" evidence="3">
    <location>
        <begin position="75"/>
        <end position="252"/>
    </location>
</feature>
<dbReference type="AlphaFoldDB" id="A0A9W7ZXE9"/>
<dbReference type="PROSITE" id="PS50250">
    <property type="entry name" value="PCI"/>
    <property type="match status" value="1"/>
</dbReference>
<sequence>MANSIPDPLVQTYQALRQEFENPNGNADRCREYLIQLKIGLAENGLLDANSSNTEGLTLARDVLEIGAYWSIRVGDIKSFERYIQLLQPYYTNFAAQLSASPRMYPLIGLNLLRLLSQSRIADFHAALETIDLDELRSNPFIQHPLQLEQALMEGSYKRVWNSRAEVPAPEYTFFMDILTSTIRNEIASCSEKAYTSLPLADAATLLFFSRPDDVAQFARERGWRVNPIDRKIYFGDADGTDQDLPVDTIVSQSLNYARELEKIV</sequence>
<proteinExistence type="inferred from homology"/>
<dbReference type="FunFam" id="1.25.40.990:FF:000001">
    <property type="entry name" value="26S proteasome non-ATPase regulatory subunit"/>
    <property type="match status" value="1"/>
</dbReference>
<gene>
    <name evidence="4" type="primary">RPN12_1</name>
    <name evidence="4" type="ORF">IWQ60_009129</name>
</gene>
<evidence type="ECO:0000256" key="2">
    <source>
        <dbReference type="ARBA" id="ARBA00022942"/>
    </source>
</evidence>
<dbReference type="PANTHER" id="PTHR12387">
    <property type="entry name" value="26S PROTEASOME NON-ATPASE REGULATORY SUBUNIT 8"/>
    <property type="match status" value="1"/>
</dbReference>
<dbReference type="Proteomes" id="UP001150569">
    <property type="component" value="Unassembled WGS sequence"/>
</dbReference>
<evidence type="ECO:0000313" key="4">
    <source>
        <dbReference type="EMBL" id="KAJ1913661.1"/>
    </source>
</evidence>
<comment type="caution">
    <text evidence="4">The sequence shown here is derived from an EMBL/GenBank/DDBJ whole genome shotgun (WGS) entry which is preliminary data.</text>
</comment>